<evidence type="ECO:0000256" key="6">
    <source>
        <dbReference type="ARBA" id="ARBA00023242"/>
    </source>
</evidence>
<dbReference type="PROSITE" id="PS50157">
    <property type="entry name" value="ZINC_FINGER_C2H2_2"/>
    <property type="match status" value="2"/>
</dbReference>
<evidence type="ECO:0000256" key="4">
    <source>
        <dbReference type="ARBA" id="ARBA00022771"/>
    </source>
</evidence>
<keyword evidence="6" id="KW-0539">Nucleus</keyword>
<dbReference type="GO" id="GO:0006351">
    <property type="term" value="P:DNA-templated transcription"/>
    <property type="evidence" value="ECO:0007669"/>
    <property type="project" value="InterPro"/>
</dbReference>
<keyword evidence="2" id="KW-0479">Metal-binding</keyword>
<dbReference type="GO" id="GO:0005634">
    <property type="term" value="C:nucleus"/>
    <property type="evidence" value="ECO:0007669"/>
    <property type="project" value="UniProtKB-SubCell"/>
</dbReference>
<dbReference type="Proteomes" id="UP000224634">
    <property type="component" value="Unassembled WGS sequence"/>
</dbReference>
<keyword evidence="3" id="KW-0677">Repeat</keyword>
<evidence type="ECO:0000256" key="5">
    <source>
        <dbReference type="ARBA" id="ARBA00022833"/>
    </source>
</evidence>
<evidence type="ECO:0000256" key="1">
    <source>
        <dbReference type="ARBA" id="ARBA00004123"/>
    </source>
</evidence>
<dbReference type="PROSITE" id="PS00028">
    <property type="entry name" value="ZINC_FINGER_C2H2_1"/>
    <property type="match status" value="2"/>
</dbReference>
<evidence type="ECO:0000313" key="10">
    <source>
        <dbReference type="EMBL" id="PGH27557.1"/>
    </source>
</evidence>
<evidence type="ECO:0000256" key="8">
    <source>
        <dbReference type="SAM" id="MobiDB-lite"/>
    </source>
</evidence>
<dbReference type="GO" id="GO:0000981">
    <property type="term" value="F:DNA-binding transcription factor activity, RNA polymerase II-specific"/>
    <property type="evidence" value="ECO:0007669"/>
    <property type="project" value="InterPro"/>
</dbReference>
<name>A0A2B7Z402_POLH7</name>
<dbReference type="AlphaFoldDB" id="A0A2B7Z402"/>
<comment type="caution">
    <text evidence="10">The sequence shown here is derived from an EMBL/GenBank/DDBJ whole genome shotgun (WGS) entry which is preliminary data.</text>
</comment>
<dbReference type="SUPFAM" id="SSF57667">
    <property type="entry name" value="beta-beta-alpha zinc fingers"/>
    <property type="match status" value="1"/>
</dbReference>
<evidence type="ECO:0000256" key="2">
    <source>
        <dbReference type="ARBA" id="ARBA00022723"/>
    </source>
</evidence>
<dbReference type="Pfam" id="PF04082">
    <property type="entry name" value="Fungal_trans"/>
    <property type="match status" value="1"/>
</dbReference>
<comment type="subcellular location">
    <subcellularLocation>
        <location evidence="1">Nucleus</location>
    </subcellularLocation>
</comment>
<feature type="region of interest" description="Disordered" evidence="8">
    <location>
        <begin position="67"/>
        <end position="113"/>
    </location>
</feature>
<dbReference type="SMART" id="SM00355">
    <property type="entry name" value="ZnF_C2H2"/>
    <property type="match status" value="2"/>
</dbReference>
<keyword evidence="4 7" id="KW-0863">Zinc-finger</keyword>
<dbReference type="PANTHER" id="PTHR40626:SF14">
    <property type="entry name" value="C2H2 TYPE ZINC FINGER DOMAIN PROTEIN (AFU_ORTHOLOGUE AFUA_1G02360)"/>
    <property type="match status" value="1"/>
</dbReference>
<dbReference type="PANTHER" id="PTHR40626">
    <property type="entry name" value="MIP31509P"/>
    <property type="match status" value="1"/>
</dbReference>
<dbReference type="OrthoDB" id="3945418at2759"/>
<dbReference type="InterPro" id="IPR013087">
    <property type="entry name" value="Znf_C2H2_type"/>
</dbReference>
<dbReference type="InterPro" id="IPR036236">
    <property type="entry name" value="Znf_C2H2_sf"/>
</dbReference>
<protein>
    <recommendedName>
        <fullName evidence="9">C2H2-type domain-containing protein</fullName>
    </recommendedName>
</protein>
<evidence type="ECO:0000313" key="11">
    <source>
        <dbReference type="Proteomes" id="UP000224634"/>
    </source>
</evidence>
<dbReference type="GO" id="GO:0008270">
    <property type="term" value="F:zinc ion binding"/>
    <property type="evidence" value="ECO:0007669"/>
    <property type="project" value="UniProtKB-KW"/>
</dbReference>
<organism evidence="10 11">
    <name type="scientific">Polytolypa hystricis (strain UAMH7299)</name>
    <dbReference type="NCBI Taxonomy" id="1447883"/>
    <lineage>
        <taxon>Eukaryota</taxon>
        <taxon>Fungi</taxon>
        <taxon>Dikarya</taxon>
        <taxon>Ascomycota</taxon>
        <taxon>Pezizomycotina</taxon>
        <taxon>Eurotiomycetes</taxon>
        <taxon>Eurotiomycetidae</taxon>
        <taxon>Onygenales</taxon>
        <taxon>Onygenales incertae sedis</taxon>
        <taxon>Polytolypa</taxon>
    </lineage>
</organism>
<dbReference type="CDD" id="cd12148">
    <property type="entry name" value="fungal_TF_MHR"/>
    <property type="match status" value="1"/>
</dbReference>
<feature type="domain" description="C2H2-type" evidence="9">
    <location>
        <begin position="46"/>
        <end position="69"/>
    </location>
</feature>
<evidence type="ECO:0000256" key="3">
    <source>
        <dbReference type="ARBA" id="ARBA00022737"/>
    </source>
</evidence>
<proteinExistence type="predicted"/>
<keyword evidence="5" id="KW-0862">Zinc</keyword>
<dbReference type="GO" id="GO:0000978">
    <property type="term" value="F:RNA polymerase II cis-regulatory region sequence-specific DNA binding"/>
    <property type="evidence" value="ECO:0007669"/>
    <property type="project" value="InterPro"/>
</dbReference>
<dbReference type="Pfam" id="PF00096">
    <property type="entry name" value="zf-C2H2"/>
    <property type="match status" value="1"/>
</dbReference>
<evidence type="ECO:0000256" key="7">
    <source>
        <dbReference type="PROSITE-ProRule" id="PRU00042"/>
    </source>
</evidence>
<feature type="compositionally biased region" description="Low complexity" evidence="8">
    <location>
        <begin position="79"/>
        <end position="90"/>
    </location>
</feature>
<evidence type="ECO:0000259" key="9">
    <source>
        <dbReference type="PROSITE" id="PS50157"/>
    </source>
</evidence>
<dbReference type="EMBL" id="PDNA01000006">
    <property type="protein sequence ID" value="PGH27557.1"/>
    <property type="molecule type" value="Genomic_DNA"/>
</dbReference>
<dbReference type="FunFam" id="3.30.160.60:FF:003641">
    <property type="match status" value="1"/>
</dbReference>
<dbReference type="InterPro" id="IPR007219">
    <property type="entry name" value="XnlR_reg_dom"/>
</dbReference>
<dbReference type="STRING" id="1447883.A0A2B7Z402"/>
<dbReference type="InterPro" id="IPR051059">
    <property type="entry name" value="VerF-like"/>
</dbReference>
<dbReference type="GO" id="GO:0000785">
    <property type="term" value="C:chromatin"/>
    <property type="evidence" value="ECO:0007669"/>
    <property type="project" value="TreeGrafter"/>
</dbReference>
<feature type="domain" description="C2H2-type" evidence="9">
    <location>
        <begin position="18"/>
        <end position="45"/>
    </location>
</feature>
<keyword evidence="11" id="KW-1185">Reference proteome</keyword>
<sequence length="736" mass="81793">MNLTMDETLAGSSGQRRLFCKECRRGFSKAEHLRRHELSHTGARPFVCKECKRAFARQDALTRHERLHARGGNVRSVPESTAMSTETSSAPRTPDSYHAQFATNTDPAQDNALGADGIETASIEHHNDIAVATPELDLSLIWPDSEDLYQSIISSDAVQWQMLLGTLPLPPNPLQSNIPVYGSPSSFDDRRSPINIIPSGGSHQALQDVADMVDSSSSSVTAAVRANSITSVFLDECLHMFFDRFIPTFPVLHRATFVFRESTQPLLLNAIAIGSLYLGPKDSVAKGEALWRLAHAAVSTSWQTLITHRGPYDACKGVQLVITAVLSQVYGALSKNRAIRATSQIFRAHGFHWARHCGMFDSEPYSRNYVPLPGSSIVEKDRQWRIWTAREIQQRALLAHYILDGLVTQMFGESTSVRHTVNQLCLPGDEAAFEASSADDWLMHMNSHSSDQSSFRTIYRFLFPPSGSPPRLRHTFSAFSVKVLLEGLQSLVSDCDDDEFAAVGTPVKSDVQRALAQVYENINQNTYLSTEERLELLLKWHSICLETATSTSILCNSICSTYNITQHVVGGGKSRKILPDLSKWVGTENARRALLHAVAMQDIVEQLPRGRAHVIHMPSALFATATVYSIFSLAGSTRVNLPRTVIWEEVILPESEVFTETEACLTLGELAGSTLASDTRRYIRGDLPSRQGSSSATRNVLYELNSMQKLFRCLHSQWGISYDMENVIDQWINLCH</sequence>
<dbReference type="Gene3D" id="3.30.160.60">
    <property type="entry name" value="Classic Zinc Finger"/>
    <property type="match status" value="2"/>
</dbReference>
<gene>
    <name evidence="10" type="ORF">AJ80_00798</name>
</gene>
<reference evidence="10 11" key="1">
    <citation type="submission" date="2017-10" db="EMBL/GenBank/DDBJ databases">
        <title>Comparative genomics in systemic dimorphic fungi from Ajellomycetaceae.</title>
        <authorList>
            <person name="Munoz J.F."/>
            <person name="Mcewen J.G."/>
            <person name="Clay O.K."/>
            <person name="Cuomo C.A."/>
        </authorList>
    </citation>
    <scope>NUCLEOTIDE SEQUENCE [LARGE SCALE GENOMIC DNA]</scope>
    <source>
        <strain evidence="10 11">UAMH7299</strain>
    </source>
</reference>
<accession>A0A2B7Z402</accession>